<organism evidence="12 13">
    <name type="scientific">Methanosalsum natronophilum</name>
    <dbReference type="NCBI Taxonomy" id="768733"/>
    <lineage>
        <taxon>Archaea</taxon>
        <taxon>Methanobacteriati</taxon>
        <taxon>Methanobacteriota</taxon>
        <taxon>Stenosarchaea group</taxon>
        <taxon>Methanomicrobia</taxon>
        <taxon>Methanosarcinales</taxon>
        <taxon>Methanosarcinaceae</taxon>
        <taxon>Methanosalsum</taxon>
    </lineage>
</organism>
<evidence type="ECO:0000256" key="6">
    <source>
        <dbReference type="ARBA" id="ARBA00023125"/>
    </source>
</evidence>
<dbReference type="InterPro" id="IPR013701">
    <property type="entry name" value="Lhr-like_DEAD/DEAH_assoc"/>
</dbReference>
<evidence type="ECO:0000256" key="8">
    <source>
        <dbReference type="ARBA" id="ARBA00023235"/>
    </source>
</evidence>
<evidence type="ECO:0000256" key="7">
    <source>
        <dbReference type="ARBA" id="ARBA00023204"/>
    </source>
</evidence>
<feature type="domain" description="Helicase ATP-binding" evidence="10">
    <location>
        <begin position="1"/>
        <end position="164"/>
    </location>
</feature>
<comment type="caution">
    <text evidence="12">The sequence shown here is derived from an EMBL/GenBank/DDBJ whole genome shotgun (WGS) entry which is preliminary data.</text>
</comment>
<dbReference type="PANTHER" id="PTHR47962">
    <property type="entry name" value="ATP-DEPENDENT HELICASE LHR-RELATED-RELATED"/>
    <property type="match status" value="1"/>
</dbReference>
<dbReference type="InterPro" id="IPR017170">
    <property type="entry name" value="Lhr-like"/>
</dbReference>
<accession>A0A3R7XJ01</accession>
<keyword evidence="8" id="KW-0413">Isomerase</keyword>
<protein>
    <submittedName>
        <fullName evidence="12">DEAD/DEAH box helicase</fullName>
    </submittedName>
</protein>
<dbReference type="PIRSF" id="PIRSF037307">
    <property type="entry name" value="Lhr-like_helic_prd"/>
    <property type="match status" value="1"/>
</dbReference>
<dbReference type="InterPro" id="IPR027417">
    <property type="entry name" value="P-loop_NTPase"/>
</dbReference>
<keyword evidence="1" id="KW-0547">Nucleotide-binding</keyword>
<evidence type="ECO:0000256" key="4">
    <source>
        <dbReference type="ARBA" id="ARBA00022806"/>
    </source>
</evidence>
<dbReference type="GO" id="GO:0003677">
    <property type="term" value="F:DNA binding"/>
    <property type="evidence" value="ECO:0007669"/>
    <property type="project" value="UniProtKB-KW"/>
</dbReference>
<keyword evidence="3" id="KW-0378">Hydrolase</keyword>
<dbReference type="GO" id="GO:0004386">
    <property type="term" value="F:helicase activity"/>
    <property type="evidence" value="ECO:0007669"/>
    <property type="project" value="UniProtKB-KW"/>
</dbReference>
<dbReference type="InterPro" id="IPR014001">
    <property type="entry name" value="Helicase_ATP-bd"/>
</dbReference>
<sequence>ILPIFHDILVKKKKKMENEGHHNLNGITALYITPLKALNRDMLSRIEWWSEELNITVAVRHGDTSKYERQKQTRKPPDLLITTPETLQAMFTGSKLRINLKEVDHVIVDEIHELAGSKRGSQLSIALERLVEISGEFKRIGLSATVGNPEDIAKFLAGTYREAIVIEVDMLKKLEFSIMTPIKNNTDISLGKKIGYDPEFVSHLRVISKIVNRSNSTLIFVNTRQSAEALASGFRALEEPIGVHHGSLSFDARLAAEEDFKSGRLKGLICTSSMELGIDIGRVDHVVQYGSPRQIARLLQRVGRAGHKIHEISVGTIIALDFDDVVESMAIVKSALNGNIENVNYHVGSFDVLANQIAGMVIDFGEVSIDKIYSVVNRSFPFRNLEKEQLEAIVDQVSEYRLVWHEKNLNKIGRRRNSRIYYYDNLSMIPDEKRYEVFDIVTGKTVGTLDEAFVINFAYNGAVFITRGEMWRIIELQTDKGRIKVEPVKGTGEIPSWVGEEIPVPFEIAQEVGRLREKIAKQIMTKDDPEAIINKIAFKYPVDYNGATLLVDVINEQVMKKHVIPDNNTITIESSNLSEITINTCFGHNTNQTLARVITSLLSARFGSSIAQEIDPYRIKLTFQHNISSNQLKELLLELKPHHLKPLIEITLKNTTLIKWKMVHIARKFGALSKEIDYNKISMKKLMEIYKDTPMYDEVVNEIFHDILDIQNTQHVLSKISNGEIAIVTGNMSPISKIGFSMKKEL</sequence>
<dbReference type="AlphaFoldDB" id="A0A3R7XJ01"/>
<evidence type="ECO:0000256" key="2">
    <source>
        <dbReference type="ARBA" id="ARBA00022763"/>
    </source>
</evidence>
<dbReference type="Pfam" id="PF19306">
    <property type="entry name" value="WHD_Lhr"/>
    <property type="match status" value="1"/>
</dbReference>
<feature type="non-terminal residue" evidence="12">
    <location>
        <position position="746"/>
    </location>
</feature>
<dbReference type="EMBL" id="QZAB01000122">
    <property type="protein sequence ID" value="RQD90356.1"/>
    <property type="molecule type" value="Genomic_DNA"/>
</dbReference>
<dbReference type="InterPro" id="IPR011545">
    <property type="entry name" value="DEAD/DEAH_box_helicase_dom"/>
</dbReference>
<evidence type="ECO:0000256" key="9">
    <source>
        <dbReference type="ARBA" id="ARBA00093467"/>
    </source>
</evidence>
<dbReference type="Pfam" id="PF00271">
    <property type="entry name" value="Helicase_C"/>
    <property type="match status" value="1"/>
</dbReference>
<proteinExistence type="inferred from homology"/>
<evidence type="ECO:0000256" key="1">
    <source>
        <dbReference type="ARBA" id="ARBA00022741"/>
    </source>
</evidence>
<dbReference type="InterPro" id="IPR052511">
    <property type="entry name" value="ATP-dep_Helicase"/>
</dbReference>
<dbReference type="PROSITE" id="PS51192">
    <property type="entry name" value="HELICASE_ATP_BIND_1"/>
    <property type="match status" value="1"/>
</dbReference>
<dbReference type="SMART" id="SM00490">
    <property type="entry name" value="HELICc"/>
    <property type="match status" value="1"/>
</dbReference>
<dbReference type="Pfam" id="PF00270">
    <property type="entry name" value="DEAD"/>
    <property type="match status" value="1"/>
</dbReference>
<evidence type="ECO:0000259" key="10">
    <source>
        <dbReference type="PROSITE" id="PS51192"/>
    </source>
</evidence>
<evidence type="ECO:0000259" key="11">
    <source>
        <dbReference type="PROSITE" id="PS51194"/>
    </source>
</evidence>
<gene>
    <name evidence="12" type="ORF">D5R95_01815</name>
</gene>
<evidence type="ECO:0000256" key="5">
    <source>
        <dbReference type="ARBA" id="ARBA00022840"/>
    </source>
</evidence>
<name>A0A3R7XJ01_9EURY</name>
<keyword evidence="5" id="KW-0067">ATP-binding</keyword>
<reference evidence="12 13" key="1">
    <citation type="submission" date="2018-08" db="EMBL/GenBank/DDBJ databases">
        <title>The metabolism and importance of syntrophic acetate oxidation coupled to methane or sulfide production in haloalkaline environments.</title>
        <authorList>
            <person name="Timmers P.H.A."/>
            <person name="Vavourakis C.D."/>
            <person name="Sorokin D.Y."/>
            <person name="Sinninghe Damste J.S."/>
            <person name="Muyzer G."/>
            <person name="Stams A.J.M."/>
            <person name="Plugge C.M."/>
        </authorList>
    </citation>
    <scope>NUCLEOTIDE SEQUENCE [LARGE SCALE GENOMIC DNA]</scope>
    <source>
        <strain evidence="12">MSAO_Arc3</strain>
    </source>
</reference>
<comment type="similarity">
    <text evidence="9">Belongs to the Lhr helicase family. Lhr-Core subfamily.</text>
</comment>
<keyword evidence="2" id="KW-0227">DNA damage</keyword>
<keyword evidence="6" id="KW-0238">DNA-binding</keyword>
<keyword evidence="7" id="KW-0234">DNA repair</keyword>
<feature type="non-terminal residue" evidence="12">
    <location>
        <position position="1"/>
    </location>
</feature>
<evidence type="ECO:0000256" key="3">
    <source>
        <dbReference type="ARBA" id="ARBA00022801"/>
    </source>
</evidence>
<feature type="domain" description="Helicase C-terminal" evidence="11">
    <location>
        <begin position="202"/>
        <end position="351"/>
    </location>
</feature>
<keyword evidence="4 12" id="KW-0347">Helicase</keyword>
<evidence type="ECO:0000313" key="12">
    <source>
        <dbReference type="EMBL" id="RQD90356.1"/>
    </source>
</evidence>
<dbReference type="Proteomes" id="UP000284763">
    <property type="component" value="Unassembled WGS sequence"/>
</dbReference>
<dbReference type="Gene3D" id="3.40.50.300">
    <property type="entry name" value="P-loop containing nucleotide triphosphate hydrolases"/>
    <property type="match status" value="2"/>
</dbReference>
<dbReference type="InterPro" id="IPR045628">
    <property type="entry name" value="Lhr_WH_dom"/>
</dbReference>
<dbReference type="GO" id="GO:0005524">
    <property type="term" value="F:ATP binding"/>
    <property type="evidence" value="ECO:0007669"/>
    <property type="project" value="UniProtKB-KW"/>
</dbReference>
<dbReference type="PROSITE" id="PS51194">
    <property type="entry name" value="HELICASE_CTER"/>
    <property type="match status" value="1"/>
</dbReference>
<dbReference type="Pfam" id="PF08494">
    <property type="entry name" value="DEAD_assoc"/>
    <property type="match status" value="1"/>
</dbReference>
<dbReference type="PANTHER" id="PTHR47962:SF5">
    <property type="entry name" value="ATP-DEPENDENT HELICASE LHR-RELATED"/>
    <property type="match status" value="1"/>
</dbReference>
<dbReference type="GO" id="GO:0006281">
    <property type="term" value="P:DNA repair"/>
    <property type="evidence" value="ECO:0007669"/>
    <property type="project" value="UniProtKB-KW"/>
</dbReference>
<dbReference type="GO" id="GO:0016887">
    <property type="term" value="F:ATP hydrolysis activity"/>
    <property type="evidence" value="ECO:0007669"/>
    <property type="project" value="TreeGrafter"/>
</dbReference>
<dbReference type="SUPFAM" id="SSF52540">
    <property type="entry name" value="P-loop containing nucleoside triphosphate hydrolases"/>
    <property type="match status" value="1"/>
</dbReference>
<dbReference type="SMART" id="SM00487">
    <property type="entry name" value="DEXDc"/>
    <property type="match status" value="1"/>
</dbReference>
<dbReference type="GO" id="GO:0140097">
    <property type="term" value="F:catalytic activity, acting on DNA"/>
    <property type="evidence" value="ECO:0007669"/>
    <property type="project" value="UniProtKB-ARBA"/>
</dbReference>
<dbReference type="InterPro" id="IPR001650">
    <property type="entry name" value="Helicase_C-like"/>
</dbReference>
<evidence type="ECO:0000313" key="13">
    <source>
        <dbReference type="Proteomes" id="UP000284763"/>
    </source>
</evidence>